<name>A0AAV4CVS8_9GAST</name>
<dbReference type="AlphaFoldDB" id="A0AAV4CVS8"/>
<sequence>MDFINMEGKEDILVMTDVFTKWTNEAEIARIWQASGLSWDAFLPADRIAVFIKDKKLEFLQGARDSSSRQVSQDHIMGELVKLIQDGKPNANVQSYIKENIPREVMADPGVTTVEPKLESTPPKDVTVMSKDDSVSEVTAAPVNNQNQLQSDSESQRPEKTPEFPEMPDSESNITFTMAAGSEEGTERSQAPINDENSPTKDLSLRPKMEEAKTASASKDNDVDPPPKASLGKSSGHIKKEGNDKLQYDRAYLMVLRKCASSQTKPKGLPNLEIILERPVSRAAGGTSSDFTPIFFQPGTPKRPVSGAAGGTSFDFTSTFSQPSTPKRVENLEAKAVSILNRLTPTNFEQLSSQIMALRIGNYDQLQQLVTIFFDKVTLETKFVEAYAKLCKKMCQLKVPPPPGVKENQATFHVLLLTKCQTEFESDKTIVFEDPEEKRKKLEAKLPEGPEKKDQIETILYHKKLRRLKFYGNIRFIGELFKLSMVTENIMHDCIFRLLKARDDESLLLVCQLITSVGSILDTEKAKLRMDQYFAHMVKIALERKSRIKLTVKDVIELRQNNWVPRKEQTSPEKIDEVRQDFHQEQQTKQFLQDQPPLPRNDPQPSSRRGSKQRQGEKPNDDGWNTVGSKSIRIDASKMKFLKEKDNDASKPPLALADQSTTVAKVSSEQGGVKVKDKSTAAAVAALAARYATQVEENHGQEQQLESHDINESPLSMEKAMADPGVTSVEPKLESTPPKDVTVMSKDDSVSEVTAAPVNNPNQLQSNSESQRPEQAPEFPETPHSESNTTSTVAAGSEEETEKSQAPINDENTPLKDLFFRPKMEEAKTASASKEYNVDPPPKASLDKSSGLIKKEMMDALTSTDATADVDDLETLKLKWLKSEIEKNTSEIMKNSAFAQLCKIKTQILSKQL</sequence>
<evidence type="ECO:0000256" key="4">
    <source>
        <dbReference type="SAM" id="MobiDB-lite"/>
    </source>
</evidence>
<dbReference type="GO" id="GO:0003729">
    <property type="term" value="F:mRNA binding"/>
    <property type="evidence" value="ECO:0007669"/>
    <property type="project" value="TreeGrafter"/>
</dbReference>
<dbReference type="SMART" id="SM00543">
    <property type="entry name" value="MIF4G"/>
    <property type="match status" value="1"/>
</dbReference>
<feature type="compositionally biased region" description="Basic and acidic residues" evidence="4">
    <location>
        <begin position="696"/>
        <end position="711"/>
    </location>
</feature>
<keyword evidence="3" id="KW-0648">Protein biosynthesis</keyword>
<gene>
    <name evidence="6" type="ORF">PoB_006251700</name>
</gene>
<reference evidence="6 7" key="1">
    <citation type="journal article" date="2021" name="Elife">
        <title>Chloroplast acquisition without the gene transfer in kleptoplastic sea slugs, Plakobranchus ocellatus.</title>
        <authorList>
            <person name="Maeda T."/>
            <person name="Takahashi S."/>
            <person name="Yoshida T."/>
            <person name="Shimamura S."/>
            <person name="Takaki Y."/>
            <person name="Nagai Y."/>
            <person name="Toyoda A."/>
            <person name="Suzuki Y."/>
            <person name="Arimoto A."/>
            <person name="Ishii H."/>
            <person name="Satoh N."/>
            <person name="Nishiyama T."/>
            <person name="Hasebe M."/>
            <person name="Maruyama T."/>
            <person name="Minagawa J."/>
            <person name="Obokata J."/>
            <person name="Shigenobu S."/>
        </authorList>
    </citation>
    <scope>NUCLEOTIDE SEQUENCE [LARGE SCALE GENOMIC DNA]</scope>
</reference>
<feature type="compositionally biased region" description="Basic and acidic residues" evidence="4">
    <location>
        <begin position="154"/>
        <end position="163"/>
    </location>
</feature>
<feature type="region of interest" description="Disordered" evidence="4">
    <location>
        <begin position="584"/>
        <end position="630"/>
    </location>
</feature>
<evidence type="ECO:0000259" key="5">
    <source>
        <dbReference type="SMART" id="SM00543"/>
    </source>
</evidence>
<dbReference type="InterPro" id="IPR016024">
    <property type="entry name" value="ARM-type_fold"/>
</dbReference>
<dbReference type="Pfam" id="PF02854">
    <property type="entry name" value="MIF4G"/>
    <property type="match status" value="1"/>
</dbReference>
<evidence type="ECO:0000313" key="7">
    <source>
        <dbReference type="Proteomes" id="UP000735302"/>
    </source>
</evidence>
<evidence type="ECO:0000256" key="1">
    <source>
        <dbReference type="ARBA" id="ARBA00005775"/>
    </source>
</evidence>
<protein>
    <submittedName>
        <fullName evidence="6">Eukaryotic translation initiation factor 4 gamma 1</fullName>
    </submittedName>
</protein>
<dbReference type="GO" id="GO:0003743">
    <property type="term" value="F:translation initiation factor activity"/>
    <property type="evidence" value="ECO:0007669"/>
    <property type="project" value="UniProtKB-KW"/>
</dbReference>
<comment type="similarity">
    <text evidence="1">Belongs to the eukaryotic initiation factor 4G family.</text>
</comment>
<evidence type="ECO:0000256" key="3">
    <source>
        <dbReference type="ARBA" id="ARBA00022917"/>
    </source>
</evidence>
<feature type="region of interest" description="Disordered" evidence="4">
    <location>
        <begin position="695"/>
        <end position="850"/>
    </location>
</feature>
<dbReference type="GO" id="GO:0016281">
    <property type="term" value="C:eukaryotic translation initiation factor 4F complex"/>
    <property type="evidence" value="ECO:0007669"/>
    <property type="project" value="TreeGrafter"/>
</dbReference>
<organism evidence="6 7">
    <name type="scientific">Plakobranchus ocellatus</name>
    <dbReference type="NCBI Taxonomy" id="259542"/>
    <lineage>
        <taxon>Eukaryota</taxon>
        <taxon>Metazoa</taxon>
        <taxon>Spiralia</taxon>
        <taxon>Lophotrochozoa</taxon>
        <taxon>Mollusca</taxon>
        <taxon>Gastropoda</taxon>
        <taxon>Heterobranchia</taxon>
        <taxon>Euthyneura</taxon>
        <taxon>Panpulmonata</taxon>
        <taxon>Sacoglossa</taxon>
        <taxon>Placobranchoidea</taxon>
        <taxon>Plakobranchidae</taxon>
        <taxon>Plakobranchus</taxon>
    </lineage>
</organism>
<feature type="compositionally biased region" description="Basic and acidic residues" evidence="4">
    <location>
        <begin position="818"/>
        <end position="828"/>
    </location>
</feature>
<feature type="compositionally biased region" description="Polar residues" evidence="4">
    <location>
        <begin position="142"/>
        <end position="153"/>
    </location>
</feature>
<accession>A0AAV4CVS8</accession>
<dbReference type="PANTHER" id="PTHR23253">
    <property type="entry name" value="EUKARYOTIC TRANSLATION INITIATION FACTOR 4 GAMMA"/>
    <property type="match status" value="1"/>
</dbReference>
<proteinExistence type="inferred from homology"/>
<evidence type="ECO:0000313" key="6">
    <source>
        <dbReference type="EMBL" id="GFO36012.1"/>
    </source>
</evidence>
<dbReference type="Proteomes" id="UP000735302">
    <property type="component" value="Unassembled WGS sequence"/>
</dbReference>
<feature type="domain" description="MIF4G" evidence="5">
    <location>
        <begin position="333"/>
        <end position="562"/>
    </location>
</feature>
<dbReference type="SUPFAM" id="SSF48371">
    <property type="entry name" value="ARM repeat"/>
    <property type="match status" value="1"/>
</dbReference>
<feature type="region of interest" description="Disordered" evidence="4">
    <location>
        <begin position="107"/>
        <end position="243"/>
    </location>
</feature>
<dbReference type="PANTHER" id="PTHR23253:SF9">
    <property type="entry name" value="EUKARYOTIC TRANSLATION INITIATION FACTOR 4 GAMMA 2"/>
    <property type="match status" value="1"/>
</dbReference>
<dbReference type="Gene3D" id="1.25.40.180">
    <property type="match status" value="1"/>
</dbReference>
<feature type="compositionally biased region" description="Polar residues" evidence="4">
    <location>
        <begin position="188"/>
        <end position="201"/>
    </location>
</feature>
<feature type="compositionally biased region" description="Polar residues" evidence="4">
    <location>
        <begin position="785"/>
        <end position="794"/>
    </location>
</feature>
<evidence type="ECO:0000256" key="2">
    <source>
        <dbReference type="ARBA" id="ARBA00022540"/>
    </source>
</evidence>
<keyword evidence="7" id="KW-1185">Reference proteome</keyword>
<keyword evidence="2 6" id="KW-0396">Initiation factor</keyword>
<dbReference type="EMBL" id="BLXT01007037">
    <property type="protein sequence ID" value="GFO36012.1"/>
    <property type="molecule type" value="Genomic_DNA"/>
</dbReference>
<comment type="caution">
    <text evidence="6">The sequence shown here is derived from an EMBL/GenBank/DDBJ whole genome shotgun (WGS) entry which is preliminary data.</text>
</comment>
<dbReference type="InterPro" id="IPR003890">
    <property type="entry name" value="MIF4G-like_typ-3"/>
</dbReference>
<feature type="compositionally biased region" description="Basic and acidic residues" evidence="4">
    <location>
        <begin position="203"/>
        <end position="213"/>
    </location>
</feature>
<feature type="compositionally biased region" description="Polar residues" evidence="4">
    <location>
        <begin position="757"/>
        <end position="770"/>
    </location>
</feature>